<dbReference type="Proteomes" id="UP000275256">
    <property type="component" value="Unassembled WGS sequence"/>
</dbReference>
<dbReference type="EMBL" id="REFW01000001">
    <property type="protein sequence ID" value="RMB61733.1"/>
    <property type="molecule type" value="Genomic_DNA"/>
</dbReference>
<dbReference type="AlphaFoldDB" id="A0A3M0GJD7"/>
<sequence length="147" mass="15855">MVHMGKVGTIVKAAGGIVAATATLLTVLKDNPQLSDGLNSTIDKIKSATNSDNPKLRFDGRIKAIETCADAVAENFPELTEPDEWRRKATALRVRGELAWNANEGKTRKKAMAALNAETATVLEEVNRRLTELTEQTGKAPSIDPLT</sequence>
<gene>
    <name evidence="1" type="ORF">EAX62_03665</name>
</gene>
<protein>
    <submittedName>
        <fullName evidence="1">Uncharacterized protein</fullName>
    </submittedName>
</protein>
<proteinExistence type="predicted"/>
<reference evidence="1 2" key="1">
    <citation type="submission" date="2018-10" db="EMBL/GenBank/DDBJ databases">
        <title>Tessaracoccus antarcticuss sp. nov., isolated from sediment.</title>
        <authorList>
            <person name="Zhou L.Y."/>
            <person name="Du Z.J."/>
        </authorList>
    </citation>
    <scope>NUCLEOTIDE SEQUENCE [LARGE SCALE GENOMIC DNA]</scope>
    <source>
        <strain evidence="1 2">JDX10</strain>
    </source>
</reference>
<evidence type="ECO:0000313" key="1">
    <source>
        <dbReference type="EMBL" id="RMB61733.1"/>
    </source>
</evidence>
<name>A0A3M0GJD7_9ACTN</name>
<evidence type="ECO:0000313" key="2">
    <source>
        <dbReference type="Proteomes" id="UP000275256"/>
    </source>
</evidence>
<comment type="caution">
    <text evidence="1">The sequence shown here is derived from an EMBL/GenBank/DDBJ whole genome shotgun (WGS) entry which is preliminary data.</text>
</comment>
<accession>A0A3M0GJD7</accession>
<keyword evidence="2" id="KW-1185">Reference proteome</keyword>
<organism evidence="1 2">
    <name type="scientific">Tessaracoccus antarcticus</name>
    <dbReference type="NCBI Taxonomy" id="2479848"/>
    <lineage>
        <taxon>Bacteria</taxon>
        <taxon>Bacillati</taxon>
        <taxon>Actinomycetota</taxon>
        <taxon>Actinomycetes</taxon>
        <taxon>Propionibacteriales</taxon>
        <taxon>Propionibacteriaceae</taxon>
        <taxon>Tessaracoccus</taxon>
    </lineage>
</organism>